<dbReference type="OrthoDB" id="9816569at2"/>
<evidence type="ECO:0000259" key="6">
    <source>
        <dbReference type="Pfam" id="PF25876"/>
    </source>
</evidence>
<evidence type="ECO:0000259" key="7">
    <source>
        <dbReference type="Pfam" id="PF25917"/>
    </source>
</evidence>
<evidence type="ECO:0000256" key="3">
    <source>
        <dbReference type="SAM" id="Coils"/>
    </source>
</evidence>
<dbReference type="Gene3D" id="2.40.30.170">
    <property type="match status" value="1"/>
</dbReference>
<keyword evidence="3" id="KW-0175">Coiled coil</keyword>
<dbReference type="AlphaFoldDB" id="A0A5B9WC62"/>
<dbReference type="GO" id="GO:0022857">
    <property type="term" value="F:transmembrane transporter activity"/>
    <property type="evidence" value="ECO:0007669"/>
    <property type="project" value="InterPro"/>
</dbReference>
<reference evidence="10 11" key="1">
    <citation type="submission" date="2019-08" db="EMBL/GenBank/DDBJ databases">
        <title>Deep-cultivation of Planctomycetes and their phenomic and genomic characterization uncovers novel biology.</title>
        <authorList>
            <person name="Wiegand S."/>
            <person name="Jogler M."/>
            <person name="Boedeker C."/>
            <person name="Pinto D."/>
            <person name="Vollmers J."/>
            <person name="Rivas-Marin E."/>
            <person name="Kohn T."/>
            <person name="Peeters S.H."/>
            <person name="Heuer A."/>
            <person name="Rast P."/>
            <person name="Oberbeckmann S."/>
            <person name="Bunk B."/>
            <person name="Jeske O."/>
            <person name="Meyerdierks A."/>
            <person name="Storesund J.E."/>
            <person name="Kallscheuer N."/>
            <person name="Luecker S."/>
            <person name="Lage O.M."/>
            <person name="Pohl T."/>
            <person name="Merkel B.J."/>
            <person name="Hornburger P."/>
            <person name="Mueller R.-W."/>
            <person name="Bruemmer F."/>
            <person name="Labrenz M."/>
            <person name="Spormann A.M."/>
            <person name="Op den Camp H."/>
            <person name="Overmann J."/>
            <person name="Amann R."/>
            <person name="Jetten M.S.M."/>
            <person name="Mascher T."/>
            <person name="Medema M.H."/>
            <person name="Devos D.P."/>
            <person name="Kaster A.-K."/>
            <person name="Ovreas L."/>
            <person name="Rohde M."/>
            <person name="Galperin M.Y."/>
            <person name="Jogler C."/>
        </authorList>
    </citation>
    <scope>NUCLEOTIDE SEQUENCE [LARGE SCALE GENOMIC DNA]</scope>
    <source>
        <strain evidence="10 11">OJF2</strain>
    </source>
</reference>
<dbReference type="EMBL" id="CP042997">
    <property type="protein sequence ID" value="QEH38206.1"/>
    <property type="molecule type" value="Genomic_DNA"/>
</dbReference>
<dbReference type="InterPro" id="IPR006143">
    <property type="entry name" value="RND_pump_MFP"/>
</dbReference>
<feature type="signal peptide" evidence="5">
    <location>
        <begin position="1"/>
        <end position="19"/>
    </location>
</feature>
<evidence type="ECO:0000313" key="10">
    <source>
        <dbReference type="EMBL" id="QEH38206.1"/>
    </source>
</evidence>
<dbReference type="InterPro" id="IPR058627">
    <property type="entry name" value="MdtA-like_C"/>
</dbReference>
<gene>
    <name evidence="10" type="primary">ttgD</name>
    <name evidence="10" type="ORF">OJF2_68040</name>
</gene>
<dbReference type="InterPro" id="IPR058626">
    <property type="entry name" value="MdtA-like_b-barrel"/>
</dbReference>
<name>A0A5B9WC62_9BACT</name>
<dbReference type="Pfam" id="PF25944">
    <property type="entry name" value="Beta-barrel_RND"/>
    <property type="match status" value="1"/>
</dbReference>
<dbReference type="SUPFAM" id="SSF111369">
    <property type="entry name" value="HlyD-like secretion proteins"/>
    <property type="match status" value="1"/>
</dbReference>
<evidence type="ECO:0000259" key="9">
    <source>
        <dbReference type="Pfam" id="PF25967"/>
    </source>
</evidence>
<evidence type="ECO:0000256" key="2">
    <source>
        <dbReference type="ARBA" id="ARBA00009477"/>
    </source>
</evidence>
<dbReference type="GO" id="GO:0046677">
    <property type="term" value="P:response to antibiotic"/>
    <property type="evidence" value="ECO:0007669"/>
    <property type="project" value="TreeGrafter"/>
</dbReference>
<dbReference type="Gene3D" id="2.40.420.20">
    <property type="match status" value="1"/>
</dbReference>
<protein>
    <submittedName>
        <fullName evidence="10">Toluene efflux pump periplasmic linker protein TtgD</fullName>
    </submittedName>
</protein>
<evidence type="ECO:0000313" key="11">
    <source>
        <dbReference type="Proteomes" id="UP000324233"/>
    </source>
</evidence>
<feature type="domain" description="Multidrug resistance protein MdtA-like alpha-helical hairpin" evidence="6">
    <location>
        <begin position="102"/>
        <end position="169"/>
    </location>
</feature>
<evidence type="ECO:0000256" key="4">
    <source>
        <dbReference type="SAM" id="MobiDB-lite"/>
    </source>
</evidence>
<feature type="compositionally biased region" description="Low complexity" evidence="4">
    <location>
        <begin position="400"/>
        <end position="420"/>
    </location>
</feature>
<proteinExistence type="inferred from homology"/>
<feature type="domain" description="Multidrug resistance protein MdtA-like barrel-sandwich hybrid" evidence="7">
    <location>
        <begin position="63"/>
        <end position="206"/>
    </location>
</feature>
<dbReference type="RefSeq" id="WP_148597671.1">
    <property type="nucleotide sequence ID" value="NZ_CP042997.1"/>
</dbReference>
<dbReference type="InterPro" id="IPR058624">
    <property type="entry name" value="MdtA-like_HH"/>
</dbReference>
<dbReference type="Proteomes" id="UP000324233">
    <property type="component" value="Chromosome"/>
</dbReference>
<dbReference type="KEGG" id="agv:OJF2_68040"/>
<feature type="domain" description="Multidrug resistance protein MdtA-like beta-barrel" evidence="8">
    <location>
        <begin position="210"/>
        <end position="305"/>
    </location>
</feature>
<dbReference type="Gene3D" id="1.10.287.470">
    <property type="entry name" value="Helix hairpin bin"/>
    <property type="match status" value="1"/>
</dbReference>
<keyword evidence="11" id="KW-1185">Reference proteome</keyword>
<organism evidence="10 11">
    <name type="scientific">Aquisphaera giovannonii</name>
    <dbReference type="NCBI Taxonomy" id="406548"/>
    <lineage>
        <taxon>Bacteria</taxon>
        <taxon>Pseudomonadati</taxon>
        <taxon>Planctomycetota</taxon>
        <taxon>Planctomycetia</taxon>
        <taxon>Isosphaerales</taxon>
        <taxon>Isosphaeraceae</taxon>
        <taxon>Aquisphaera</taxon>
    </lineage>
</organism>
<dbReference type="NCBIfam" id="TIGR01730">
    <property type="entry name" value="RND_mfp"/>
    <property type="match status" value="1"/>
</dbReference>
<sequence precursor="true">MRWKALACGCGLGLVLAVAAPGCARRAPQAAPAEPPSVPVSRPVTRKITDFVEFTGRTEAIHSVDIRPRSTGYLVEMPFKEGTEVKAGDLLFVIDPRPYKAQLDQAAGQVNLYQAQLKLAKSTLARDVAINRITPNAVSRQQLDQEEAAVEEAQARVDAYQKNMEVYRLNQEFTRVVSPIDGMVSRYFLTLGNLVNQDQTLLTTVVSLDPMYAYFDVDEPTLLQVRRAINEGRIRPRSSGRRLQVFMGLQGEAGFPHEGEIDFINNQVNPTTGSILLRGIFANPKPPNGVRVLSPGMFVRIRLPIGEPHDASLVIDRAILSDQGIRYVFVVGPDRTVEYRRVTTGALQEDGLRVITQGLKGDESVVVGGLQQVSAKAAIVPEEVPMPSLAQPAGDGTGAGAVAAPTSGSGTAAAPGTTAAGPPPAVPQGTRKADAGQPAGRPAP</sequence>
<dbReference type="PANTHER" id="PTHR30158">
    <property type="entry name" value="ACRA/E-RELATED COMPONENT OF DRUG EFFLUX TRANSPORTER"/>
    <property type="match status" value="1"/>
</dbReference>
<dbReference type="Gene3D" id="2.40.50.100">
    <property type="match status" value="1"/>
</dbReference>
<comment type="subcellular location">
    <subcellularLocation>
        <location evidence="1">Cell envelope</location>
    </subcellularLocation>
</comment>
<dbReference type="PANTHER" id="PTHR30158:SF10">
    <property type="entry name" value="CATION EFFLUX PUMP"/>
    <property type="match status" value="1"/>
</dbReference>
<evidence type="ECO:0000256" key="1">
    <source>
        <dbReference type="ARBA" id="ARBA00004196"/>
    </source>
</evidence>
<feature type="domain" description="Multidrug resistance protein MdtA-like C-terminal permuted SH3" evidence="9">
    <location>
        <begin position="323"/>
        <end position="371"/>
    </location>
</feature>
<dbReference type="GO" id="GO:0005886">
    <property type="term" value="C:plasma membrane"/>
    <property type="evidence" value="ECO:0007669"/>
    <property type="project" value="TreeGrafter"/>
</dbReference>
<feature type="chain" id="PRO_5022667390" evidence="5">
    <location>
        <begin position="20"/>
        <end position="444"/>
    </location>
</feature>
<dbReference type="Pfam" id="PF25967">
    <property type="entry name" value="RND-MFP_C"/>
    <property type="match status" value="1"/>
</dbReference>
<evidence type="ECO:0000256" key="5">
    <source>
        <dbReference type="SAM" id="SignalP"/>
    </source>
</evidence>
<evidence type="ECO:0000259" key="8">
    <source>
        <dbReference type="Pfam" id="PF25944"/>
    </source>
</evidence>
<keyword evidence="5" id="KW-0732">Signal</keyword>
<feature type="region of interest" description="Disordered" evidence="4">
    <location>
        <begin position="386"/>
        <end position="444"/>
    </location>
</feature>
<feature type="coiled-coil region" evidence="3">
    <location>
        <begin position="136"/>
        <end position="170"/>
    </location>
</feature>
<dbReference type="InterPro" id="IPR058625">
    <property type="entry name" value="MdtA-like_BSH"/>
</dbReference>
<dbReference type="Pfam" id="PF25876">
    <property type="entry name" value="HH_MFP_RND"/>
    <property type="match status" value="1"/>
</dbReference>
<dbReference type="Pfam" id="PF25917">
    <property type="entry name" value="BSH_RND"/>
    <property type="match status" value="1"/>
</dbReference>
<accession>A0A5B9WC62</accession>
<comment type="similarity">
    <text evidence="2">Belongs to the membrane fusion protein (MFP) (TC 8.A.1) family.</text>
</comment>